<feature type="binding site" evidence="1">
    <location>
        <position position="192"/>
    </location>
    <ligand>
        <name>Zn(2+)</name>
        <dbReference type="ChEBI" id="CHEBI:29105"/>
        <note>catalytic</note>
    </ligand>
</feature>
<gene>
    <name evidence="3" type="ORF">DC487_17050</name>
</gene>
<comment type="caution">
    <text evidence="3">The sequence shown here is derived from an EMBL/GenBank/DDBJ whole genome shotgun (WGS) entry which is preliminary data.</text>
</comment>
<dbReference type="InterPro" id="IPR024079">
    <property type="entry name" value="MetalloPept_cat_dom_sf"/>
</dbReference>
<accession>A0A2T8HER8</accession>
<keyword evidence="1" id="KW-0482">Metalloprotease</keyword>
<feature type="active site" evidence="1">
    <location>
        <position position="193"/>
    </location>
</feature>
<proteinExistence type="predicted"/>
<feature type="binding site" evidence="1">
    <location>
        <position position="196"/>
    </location>
    <ligand>
        <name>Zn(2+)</name>
        <dbReference type="ChEBI" id="CHEBI:29105"/>
        <note>catalytic</note>
    </ligand>
</feature>
<dbReference type="GO" id="GO:0006508">
    <property type="term" value="P:proteolysis"/>
    <property type="evidence" value="ECO:0007669"/>
    <property type="project" value="UniProtKB-KW"/>
</dbReference>
<sequence>MNKLALNLICITALLFVACKQEVVQSIPDENEYFSTIVLSDSTKLHKLVIKGADTYIKELNGEYYFSEDLTITKEQFNILLKMTNPSLSTTERATITRNLSQTWPNKTVFYKLPVQGSLSTNNYNIFLANIQNAFDLITAETSVRFVERTTQPEYINFVFSLTSNSSPLGWSRGRVNQINIYNITYPAIIAHEIMHSMAIMHEQTRPDRDSFIHVYIERVPLQARINFNIMPGYVNHGPFDFESVMLYGSFDFSIDRNLPVLTRLDGSTWNSQRARLTPGDYAGINALY</sequence>
<dbReference type="AlphaFoldDB" id="A0A2T8HER8"/>
<dbReference type="InterPro" id="IPR006026">
    <property type="entry name" value="Peptidase_Metallo"/>
</dbReference>
<dbReference type="GO" id="GO:0008270">
    <property type="term" value="F:zinc ion binding"/>
    <property type="evidence" value="ECO:0007669"/>
    <property type="project" value="UniProtKB-UniRule"/>
</dbReference>
<dbReference type="PANTHER" id="PTHR10127:SF850">
    <property type="entry name" value="METALLOENDOPEPTIDASE"/>
    <property type="match status" value="1"/>
</dbReference>
<protein>
    <recommendedName>
        <fullName evidence="2">Peptidase M12A domain-containing protein</fullName>
    </recommendedName>
</protein>
<keyword evidence="1" id="KW-0479">Metal-binding</keyword>
<dbReference type="EMBL" id="QDKG01000009">
    <property type="protein sequence ID" value="PVH23936.1"/>
    <property type="molecule type" value="Genomic_DNA"/>
</dbReference>
<dbReference type="Pfam" id="PF01400">
    <property type="entry name" value="Astacin"/>
    <property type="match status" value="1"/>
</dbReference>
<organism evidence="3 4">
    <name type="scientific">Sphingobacterium corticibacter</name>
    <dbReference type="NCBI Taxonomy" id="2171749"/>
    <lineage>
        <taxon>Bacteria</taxon>
        <taxon>Pseudomonadati</taxon>
        <taxon>Bacteroidota</taxon>
        <taxon>Sphingobacteriia</taxon>
        <taxon>Sphingobacteriales</taxon>
        <taxon>Sphingobacteriaceae</taxon>
        <taxon>Sphingobacterium</taxon>
    </lineage>
</organism>
<dbReference type="SMART" id="SM00235">
    <property type="entry name" value="ZnMc"/>
    <property type="match status" value="1"/>
</dbReference>
<dbReference type="Gene3D" id="3.40.390.10">
    <property type="entry name" value="Collagenase (Catalytic Domain)"/>
    <property type="match status" value="1"/>
</dbReference>
<dbReference type="RefSeq" id="WP_116777187.1">
    <property type="nucleotide sequence ID" value="NZ_QDKG01000009.1"/>
</dbReference>
<dbReference type="PROSITE" id="PS51864">
    <property type="entry name" value="ASTACIN"/>
    <property type="match status" value="1"/>
</dbReference>
<keyword evidence="1" id="KW-0862">Zinc</keyword>
<feature type="domain" description="Peptidase M12A" evidence="2">
    <location>
        <begin position="94"/>
        <end position="289"/>
    </location>
</feature>
<dbReference type="Proteomes" id="UP000245627">
    <property type="component" value="Unassembled WGS sequence"/>
</dbReference>
<dbReference type="InterPro" id="IPR001506">
    <property type="entry name" value="Peptidase_M12A"/>
</dbReference>
<evidence type="ECO:0000256" key="1">
    <source>
        <dbReference type="PROSITE-ProRule" id="PRU01211"/>
    </source>
</evidence>
<evidence type="ECO:0000313" key="3">
    <source>
        <dbReference type="EMBL" id="PVH23936.1"/>
    </source>
</evidence>
<dbReference type="PRINTS" id="PR00480">
    <property type="entry name" value="ASTACIN"/>
</dbReference>
<dbReference type="SUPFAM" id="SSF55486">
    <property type="entry name" value="Metalloproteases ('zincins'), catalytic domain"/>
    <property type="match status" value="1"/>
</dbReference>
<comment type="caution">
    <text evidence="1">Lacks conserved residue(s) required for the propagation of feature annotation.</text>
</comment>
<reference evidence="3 4" key="1">
    <citation type="submission" date="2018-04" db="EMBL/GenBank/DDBJ databases">
        <title>Sphingobacterium cortibacter sp. nov.</title>
        <authorList>
            <person name="Li Y."/>
        </authorList>
    </citation>
    <scope>NUCLEOTIDE SEQUENCE [LARGE SCALE GENOMIC DNA]</scope>
    <source>
        <strain evidence="3 4">2c-3</strain>
    </source>
</reference>
<comment type="cofactor">
    <cofactor evidence="1">
        <name>Zn(2+)</name>
        <dbReference type="ChEBI" id="CHEBI:29105"/>
    </cofactor>
    <text evidence="1">Binds 1 zinc ion per subunit.</text>
</comment>
<evidence type="ECO:0000313" key="4">
    <source>
        <dbReference type="Proteomes" id="UP000245627"/>
    </source>
</evidence>
<dbReference type="OrthoDB" id="8455098at2"/>
<dbReference type="GO" id="GO:0004222">
    <property type="term" value="F:metalloendopeptidase activity"/>
    <property type="evidence" value="ECO:0007669"/>
    <property type="project" value="UniProtKB-UniRule"/>
</dbReference>
<name>A0A2T8HER8_9SPHI</name>
<dbReference type="PANTHER" id="PTHR10127">
    <property type="entry name" value="DISCOIDIN, CUB, EGF, LAMININ , AND ZINC METALLOPROTEASE DOMAIN CONTAINING"/>
    <property type="match status" value="1"/>
</dbReference>
<feature type="binding site" evidence="1">
    <location>
        <position position="202"/>
    </location>
    <ligand>
        <name>Zn(2+)</name>
        <dbReference type="ChEBI" id="CHEBI:29105"/>
        <note>catalytic</note>
    </ligand>
</feature>
<keyword evidence="1" id="KW-0645">Protease</keyword>
<keyword evidence="4" id="KW-1185">Reference proteome</keyword>
<keyword evidence="1" id="KW-0378">Hydrolase</keyword>
<dbReference type="PROSITE" id="PS51257">
    <property type="entry name" value="PROKAR_LIPOPROTEIN"/>
    <property type="match status" value="1"/>
</dbReference>
<evidence type="ECO:0000259" key="2">
    <source>
        <dbReference type="PROSITE" id="PS51864"/>
    </source>
</evidence>